<feature type="region of interest" description="Disordered" evidence="1">
    <location>
        <begin position="417"/>
        <end position="440"/>
    </location>
</feature>
<protein>
    <recommendedName>
        <fullName evidence="4">BHLH domain-containing protein</fullName>
    </recommendedName>
</protein>
<feature type="compositionally biased region" description="Polar residues" evidence="1">
    <location>
        <begin position="267"/>
        <end position="284"/>
    </location>
</feature>
<sequence>MPPNAPVRHSSISHPYALSTDIDYFRNQPTENFSNSTYNTYSHLLQQPHNLLETFDPGFPLPNTEGIGLLPTPVAYEVRLGFSEPDSNSGINVLPLPPTLPTLPTPTSLSSSSSLGSSHQNFIQDPSSSSGFPYYAPCLPPTSSYHQSNLPSSMSNYQPQTDGSSSSNQQDHYPIPTPKLATPPPLFDPSEQDLFSSFLNILGDFNGEWDFDPQGMPEDMPVLGELKRRLEADSSTFAPSTRRGSEEMGQEVKNRLNINDPEPVLPTLSNSSVSQTRNFTTSLDRPSEGKKAKLKAGPNTLYPLPPDPCLGTYQPLTGSNRQTNDDIEMIQARESNDWPSTSSQFVQRLPPITNSITTTDPIDGSRQQSKLSKNTHIVSEQRRRNAIQGGFGNLVNILRAGELASGISISVALTESQTKGGKNKATGRGRGRRGEIETGASKSVVLERAVEYVKWMRAGNLALKAEVERVETLARSLEGSR</sequence>
<feature type="compositionally biased region" description="Pro residues" evidence="1">
    <location>
        <begin position="175"/>
        <end position="184"/>
    </location>
</feature>
<organism evidence="2 3">
    <name type="scientific">Cronartium quercuum f. sp. fusiforme G11</name>
    <dbReference type="NCBI Taxonomy" id="708437"/>
    <lineage>
        <taxon>Eukaryota</taxon>
        <taxon>Fungi</taxon>
        <taxon>Dikarya</taxon>
        <taxon>Basidiomycota</taxon>
        <taxon>Pucciniomycotina</taxon>
        <taxon>Pucciniomycetes</taxon>
        <taxon>Pucciniales</taxon>
        <taxon>Coleosporiaceae</taxon>
        <taxon>Cronartium</taxon>
    </lineage>
</organism>
<feature type="region of interest" description="Disordered" evidence="1">
    <location>
        <begin position="102"/>
        <end position="126"/>
    </location>
</feature>
<dbReference type="OrthoDB" id="5778525at2759"/>
<dbReference type="GO" id="GO:0046983">
    <property type="term" value="F:protein dimerization activity"/>
    <property type="evidence" value="ECO:0007669"/>
    <property type="project" value="InterPro"/>
</dbReference>
<evidence type="ECO:0000313" key="2">
    <source>
        <dbReference type="EMBL" id="KAG0143289.1"/>
    </source>
</evidence>
<keyword evidence="3" id="KW-1185">Reference proteome</keyword>
<evidence type="ECO:0000313" key="3">
    <source>
        <dbReference type="Proteomes" id="UP000886653"/>
    </source>
</evidence>
<dbReference type="Proteomes" id="UP000886653">
    <property type="component" value="Unassembled WGS sequence"/>
</dbReference>
<dbReference type="Gene3D" id="4.10.280.10">
    <property type="entry name" value="Helix-loop-helix DNA-binding domain"/>
    <property type="match status" value="1"/>
</dbReference>
<gene>
    <name evidence="2" type="ORF">CROQUDRAFT_96491</name>
</gene>
<feature type="compositionally biased region" description="Low complexity" evidence="1">
    <location>
        <begin position="105"/>
        <end position="115"/>
    </location>
</feature>
<feature type="compositionally biased region" description="Polar residues" evidence="1">
    <location>
        <begin position="145"/>
        <end position="171"/>
    </location>
</feature>
<evidence type="ECO:0008006" key="4">
    <source>
        <dbReference type="Google" id="ProtNLM"/>
    </source>
</evidence>
<feature type="region of interest" description="Disordered" evidence="1">
    <location>
        <begin position="145"/>
        <end position="184"/>
    </location>
</feature>
<dbReference type="AlphaFoldDB" id="A0A9P6T982"/>
<dbReference type="SUPFAM" id="SSF47459">
    <property type="entry name" value="HLH, helix-loop-helix DNA-binding domain"/>
    <property type="match status" value="1"/>
</dbReference>
<feature type="compositionally biased region" description="Polar residues" evidence="1">
    <location>
        <begin position="116"/>
        <end position="126"/>
    </location>
</feature>
<dbReference type="InterPro" id="IPR036638">
    <property type="entry name" value="HLH_DNA-bd_sf"/>
</dbReference>
<dbReference type="EMBL" id="MU167323">
    <property type="protein sequence ID" value="KAG0143289.1"/>
    <property type="molecule type" value="Genomic_DNA"/>
</dbReference>
<feature type="compositionally biased region" description="Basic residues" evidence="1">
    <location>
        <begin position="421"/>
        <end position="431"/>
    </location>
</feature>
<name>A0A9P6T982_9BASI</name>
<feature type="region of interest" description="Disordered" evidence="1">
    <location>
        <begin position="258"/>
        <end position="307"/>
    </location>
</feature>
<accession>A0A9P6T982</accession>
<evidence type="ECO:0000256" key="1">
    <source>
        <dbReference type="SAM" id="MobiDB-lite"/>
    </source>
</evidence>
<feature type="region of interest" description="Disordered" evidence="1">
    <location>
        <begin position="353"/>
        <end position="377"/>
    </location>
</feature>
<comment type="caution">
    <text evidence="2">The sequence shown here is derived from an EMBL/GenBank/DDBJ whole genome shotgun (WGS) entry which is preliminary data.</text>
</comment>
<reference evidence="2" key="1">
    <citation type="submission" date="2013-11" db="EMBL/GenBank/DDBJ databases">
        <title>Genome sequence of the fusiform rust pathogen reveals effectors for host alternation and coevolution with pine.</title>
        <authorList>
            <consortium name="DOE Joint Genome Institute"/>
            <person name="Smith K."/>
            <person name="Pendleton A."/>
            <person name="Kubisiak T."/>
            <person name="Anderson C."/>
            <person name="Salamov A."/>
            <person name="Aerts A."/>
            <person name="Riley R."/>
            <person name="Clum A."/>
            <person name="Lindquist E."/>
            <person name="Ence D."/>
            <person name="Campbell M."/>
            <person name="Kronenberg Z."/>
            <person name="Feau N."/>
            <person name="Dhillon B."/>
            <person name="Hamelin R."/>
            <person name="Burleigh J."/>
            <person name="Smith J."/>
            <person name="Yandell M."/>
            <person name="Nelson C."/>
            <person name="Grigoriev I."/>
            <person name="Davis J."/>
        </authorList>
    </citation>
    <scope>NUCLEOTIDE SEQUENCE</scope>
    <source>
        <strain evidence="2">G11</strain>
    </source>
</reference>
<proteinExistence type="predicted"/>